<reference evidence="4" key="1">
    <citation type="submission" date="2025-08" db="UniProtKB">
        <authorList>
            <consortium name="RefSeq"/>
        </authorList>
    </citation>
    <scope>IDENTIFICATION</scope>
    <source>
        <strain evidence="4">USDA-PBARC FA_bdor</strain>
        <tissue evidence="4">Whole organism</tissue>
    </source>
</reference>
<proteinExistence type="predicted"/>
<dbReference type="Proteomes" id="UP000694866">
    <property type="component" value="Unplaced"/>
</dbReference>
<dbReference type="AlphaFoldDB" id="A0A9R1STK0"/>
<dbReference type="RefSeq" id="XP_011296883.1">
    <property type="nucleotide sequence ID" value="XM_011298581.1"/>
</dbReference>
<evidence type="ECO:0000256" key="1">
    <source>
        <dbReference type="SAM" id="Coils"/>
    </source>
</evidence>
<feature type="coiled-coil region" evidence="1">
    <location>
        <begin position="169"/>
        <end position="196"/>
    </location>
</feature>
<name>A0A9R1STK0_9HYME</name>
<keyword evidence="3" id="KW-1185">Reference proteome</keyword>
<feature type="compositionally biased region" description="Low complexity" evidence="2">
    <location>
        <begin position="36"/>
        <end position="46"/>
    </location>
</feature>
<evidence type="ECO:0000313" key="3">
    <source>
        <dbReference type="Proteomes" id="UP000694866"/>
    </source>
</evidence>
<protein>
    <submittedName>
        <fullName evidence="4">Tax1-binding protein 1 homolog B-like</fullName>
    </submittedName>
</protein>
<keyword evidence="1" id="KW-0175">Coiled coil</keyword>
<feature type="region of interest" description="Disordered" evidence="2">
    <location>
        <begin position="32"/>
        <end position="58"/>
    </location>
</feature>
<dbReference type="KEGG" id="fas:105262795"/>
<accession>A0A9R1STK0</accession>
<evidence type="ECO:0000313" key="4">
    <source>
        <dbReference type="RefSeq" id="XP_011296883.1"/>
    </source>
</evidence>
<feature type="compositionally biased region" description="Basic and acidic residues" evidence="2">
    <location>
        <begin position="47"/>
        <end position="58"/>
    </location>
</feature>
<evidence type="ECO:0000256" key="2">
    <source>
        <dbReference type="SAM" id="MobiDB-lite"/>
    </source>
</evidence>
<dbReference type="GeneID" id="105262795"/>
<dbReference type="OrthoDB" id="10615066at2759"/>
<gene>
    <name evidence="4" type="primary">LOC105262795</name>
</gene>
<organism evidence="3 4">
    <name type="scientific">Fopius arisanus</name>
    <dbReference type="NCBI Taxonomy" id="64838"/>
    <lineage>
        <taxon>Eukaryota</taxon>
        <taxon>Metazoa</taxon>
        <taxon>Ecdysozoa</taxon>
        <taxon>Arthropoda</taxon>
        <taxon>Hexapoda</taxon>
        <taxon>Insecta</taxon>
        <taxon>Pterygota</taxon>
        <taxon>Neoptera</taxon>
        <taxon>Endopterygota</taxon>
        <taxon>Hymenoptera</taxon>
        <taxon>Apocrita</taxon>
        <taxon>Ichneumonoidea</taxon>
        <taxon>Braconidae</taxon>
        <taxon>Opiinae</taxon>
        <taxon>Fopius</taxon>
    </lineage>
</organism>
<feature type="region of interest" description="Disordered" evidence="2">
    <location>
        <begin position="328"/>
        <end position="366"/>
    </location>
</feature>
<sequence>MNAKLADNIRCSSSGSKQITVRSHKLVRLNTTTRQNPENNSSLSNESDSRVLEKELGKSRSRLSQVKDRVKKNGLMSEWYDKEKAILEDQLQMERLTTKRLREDVKTMIQGLQAANRSRIAVESELSLVKTTFNKKIHELKVEHILVTTEAVNTTGQNSSAPSQLQDVSTVMKKKLQAAEQRIMELKDQLKDQSRLKRDFDSQRREFERAKVTIQKLQPATTLSKPWNDFIAMRDHVEKLEEELRVAKSLISSHLDAEEEKCLLKEKIYYLQKRLEQQEYPSMEENGEGRAEGVIGVIDSEGIEPFQEAGQNPGTMTATTIESGLMMGGEMSDQANDYESHDESNSSKASVEDDSPPRQTSTDMPLAVVKLTRVQPRRICKKATEPFNVRFVRPTNSMFFKLDWDKEYEQIGGKEWKCNKCPKISRAKPRMRDHVWVAHYGETFQCIHCSDRLSTRYGSAHNKKAHPQLVGMKTVKNA</sequence>